<dbReference type="OrthoDB" id="4323953at2759"/>
<gene>
    <name evidence="1" type="ORF">ASPGLDRAFT_1517014</name>
</gene>
<accession>A0A1L9VLN8</accession>
<dbReference type="VEuPathDB" id="FungiDB:ASPGLDRAFT_1517014"/>
<proteinExistence type="predicted"/>
<protein>
    <submittedName>
        <fullName evidence="1">Uncharacterized protein</fullName>
    </submittedName>
</protein>
<sequence length="167" mass="18774">MDDSHIIPFLKNSKTDRRPNTPNITLSLEFLSSSGTLNKNRAPGILITLYRTPNDIPNKPCIFYWSSSKDGFGPDGFILLYYTTEGYLKQVEVQKPQRFEIPNFSEIRAYDHSIHQPSPGGCDRWFHKIPERYRDVLFGGCRYSSWGGSVGNACSSIIATVDGGSCD</sequence>
<dbReference type="STRING" id="1160497.A0A1L9VLN8"/>
<dbReference type="EMBL" id="KV878896">
    <property type="protein sequence ID" value="OJJ84790.1"/>
    <property type="molecule type" value="Genomic_DNA"/>
</dbReference>
<evidence type="ECO:0000313" key="1">
    <source>
        <dbReference type="EMBL" id="OJJ84790.1"/>
    </source>
</evidence>
<dbReference type="Proteomes" id="UP000184300">
    <property type="component" value="Unassembled WGS sequence"/>
</dbReference>
<dbReference type="RefSeq" id="XP_022401488.1">
    <property type="nucleotide sequence ID" value="XM_022542284.1"/>
</dbReference>
<keyword evidence="2" id="KW-1185">Reference proteome</keyword>
<dbReference type="GeneID" id="34458545"/>
<organism evidence="1 2">
    <name type="scientific">Aspergillus glaucus CBS 516.65</name>
    <dbReference type="NCBI Taxonomy" id="1160497"/>
    <lineage>
        <taxon>Eukaryota</taxon>
        <taxon>Fungi</taxon>
        <taxon>Dikarya</taxon>
        <taxon>Ascomycota</taxon>
        <taxon>Pezizomycotina</taxon>
        <taxon>Eurotiomycetes</taxon>
        <taxon>Eurotiomycetidae</taxon>
        <taxon>Eurotiales</taxon>
        <taxon>Aspergillaceae</taxon>
        <taxon>Aspergillus</taxon>
        <taxon>Aspergillus subgen. Aspergillus</taxon>
    </lineage>
</organism>
<name>A0A1L9VLN8_ASPGL</name>
<evidence type="ECO:0000313" key="2">
    <source>
        <dbReference type="Proteomes" id="UP000184300"/>
    </source>
</evidence>
<dbReference type="AlphaFoldDB" id="A0A1L9VLN8"/>
<reference evidence="2" key="1">
    <citation type="journal article" date="2017" name="Genome Biol.">
        <title>Comparative genomics reveals high biological diversity and specific adaptations in the industrially and medically important fungal genus Aspergillus.</title>
        <authorList>
            <person name="de Vries R.P."/>
            <person name="Riley R."/>
            <person name="Wiebenga A."/>
            <person name="Aguilar-Osorio G."/>
            <person name="Amillis S."/>
            <person name="Uchima C.A."/>
            <person name="Anderluh G."/>
            <person name="Asadollahi M."/>
            <person name="Askin M."/>
            <person name="Barry K."/>
            <person name="Battaglia E."/>
            <person name="Bayram O."/>
            <person name="Benocci T."/>
            <person name="Braus-Stromeyer S.A."/>
            <person name="Caldana C."/>
            <person name="Canovas D."/>
            <person name="Cerqueira G.C."/>
            <person name="Chen F."/>
            <person name="Chen W."/>
            <person name="Choi C."/>
            <person name="Clum A."/>
            <person name="Dos Santos R.A."/>
            <person name="Damasio A.R."/>
            <person name="Diallinas G."/>
            <person name="Emri T."/>
            <person name="Fekete E."/>
            <person name="Flipphi M."/>
            <person name="Freyberg S."/>
            <person name="Gallo A."/>
            <person name="Gournas C."/>
            <person name="Habgood R."/>
            <person name="Hainaut M."/>
            <person name="Harispe M.L."/>
            <person name="Henrissat B."/>
            <person name="Hilden K.S."/>
            <person name="Hope R."/>
            <person name="Hossain A."/>
            <person name="Karabika E."/>
            <person name="Karaffa L."/>
            <person name="Karanyi Z."/>
            <person name="Krasevec N."/>
            <person name="Kuo A."/>
            <person name="Kusch H."/>
            <person name="LaButti K."/>
            <person name="Lagendijk E.L."/>
            <person name="Lapidus A."/>
            <person name="Levasseur A."/>
            <person name="Lindquist E."/>
            <person name="Lipzen A."/>
            <person name="Logrieco A.F."/>
            <person name="MacCabe A."/>
            <person name="Maekelae M.R."/>
            <person name="Malavazi I."/>
            <person name="Melin P."/>
            <person name="Meyer V."/>
            <person name="Mielnichuk N."/>
            <person name="Miskei M."/>
            <person name="Molnar A.P."/>
            <person name="Mule G."/>
            <person name="Ngan C.Y."/>
            <person name="Orejas M."/>
            <person name="Orosz E."/>
            <person name="Ouedraogo J.P."/>
            <person name="Overkamp K.M."/>
            <person name="Park H.-S."/>
            <person name="Perrone G."/>
            <person name="Piumi F."/>
            <person name="Punt P.J."/>
            <person name="Ram A.F."/>
            <person name="Ramon A."/>
            <person name="Rauscher S."/>
            <person name="Record E."/>
            <person name="Riano-Pachon D.M."/>
            <person name="Robert V."/>
            <person name="Roehrig J."/>
            <person name="Ruller R."/>
            <person name="Salamov A."/>
            <person name="Salih N.S."/>
            <person name="Samson R.A."/>
            <person name="Sandor E."/>
            <person name="Sanguinetti M."/>
            <person name="Schuetze T."/>
            <person name="Sepcic K."/>
            <person name="Shelest E."/>
            <person name="Sherlock G."/>
            <person name="Sophianopoulou V."/>
            <person name="Squina F.M."/>
            <person name="Sun H."/>
            <person name="Susca A."/>
            <person name="Todd R.B."/>
            <person name="Tsang A."/>
            <person name="Unkles S.E."/>
            <person name="van de Wiele N."/>
            <person name="van Rossen-Uffink D."/>
            <person name="Oliveira J.V."/>
            <person name="Vesth T.C."/>
            <person name="Visser J."/>
            <person name="Yu J.-H."/>
            <person name="Zhou M."/>
            <person name="Andersen M.R."/>
            <person name="Archer D.B."/>
            <person name="Baker S.E."/>
            <person name="Benoit I."/>
            <person name="Brakhage A.A."/>
            <person name="Braus G.H."/>
            <person name="Fischer R."/>
            <person name="Frisvad J.C."/>
            <person name="Goldman G.H."/>
            <person name="Houbraken J."/>
            <person name="Oakley B."/>
            <person name="Pocsi I."/>
            <person name="Scazzocchio C."/>
            <person name="Seiboth B."/>
            <person name="vanKuyk P.A."/>
            <person name="Wortman J."/>
            <person name="Dyer P.S."/>
            <person name="Grigoriev I.V."/>
        </authorList>
    </citation>
    <scope>NUCLEOTIDE SEQUENCE [LARGE SCALE GENOMIC DNA]</scope>
    <source>
        <strain evidence="2">CBS 516.65</strain>
    </source>
</reference>